<evidence type="ECO:0000313" key="3">
    <source>
        <dbReference type="Proteomes" id="UP000466785"/>
    </source>
</evidence>
<dbReference type="InterPro" id="IPR058334">
    <property type="entry name" value="DUF8021"/>
</dbReference>
<dbReference type="Pfam" id="PF26061">
    <property type="entry name" value="DUF8021"/>
    <property type="match status" value="1"/>
</dbReference>
<reference evidence="2 3" key="1">
    <citation type="journal article" date="2019" name="Emerg. Microbes Infect.">
        <title>Comprehensive subspecies identification of 175 nontuberculous mycobacteria species based on 7547 genomic profiles.</title>
        <authorList>
            <person name="Matsumoto Y."/>
            <person name="Kinjo T."/>
            <person name="Motooka D."/>
            <person name="Nabeya D."/>
            <person name="Jung N."/>
            <person name="Uechi K."/>
            <person name="Horii T."/>
            <person name="Iida T."/>
            <person name="Fujita J."/>
            <person name="Nakamura S."/>
        </authorList>
    </citation>
    <scope>NUCLEOTIDE SEQUENCE [LARGE SCALE GENOMIC DNA]</scope>
    <source>
        <strain evidence="2 3">JCM 12603</strain>
    </source>
</reference>
<name>A0A6N4VEV5_9MYCO</name>
<evidence type="ECO:0000313" key="2">
    <source>
        <dbReference type="EMBL" id="BBX54332.1"/>
    </source>
</evidence>
<protein>
    <recommendedName>
        <fullName evidence="1">DUF8021 domain-containing protein</fullName>
    </recommendedName>
</protein>
<dbReference type="AlphaFoldDB" id="A0A6N4VEV5"/>
<proteinExistence type="predicted"/>
<dbReference type="Proteomes" id="UP000466785">
    <property type="component" value="Chromosome"/>
</dbReference>
<dbReference type="EMBL" id="AP022570">
    <property type="protein sequence ID" value="BBX54332.1"/>
    <property type="molecule type" value="Genomic_DNA"/>
</dbReference>
<keyword evidence="3" id="KW-1185">Reference proteome</keyword>
<accession>A0A6N4VEV5</accession>
<dbReference type="KEGG" id="mpof:MPOR_53580"/>
<gene>
    <name evidence="2" type="ORF">MPOR_53580</name>
</gene>
<sequence length="129" mass="13924">MPVIADTDRIAAAQAYISALASHDADAVPFAPGCTRVEVGLKTGFSGNHLRRSLNRGLQYRVIESVSTPEFSVDGDTVRARFDLSTKPSLAGRKVGAHIDETFLIPADDPSGRAQIHHINASIRPFLTR</sequence>
<organism evidence="2 3">
    <name type="scientific">Mycolicibacterium poriferae</name>
    <dbReference type="NCBI Taxonomy" id="39694"/>
    <lineage>
        <taxon>Bacteria</taxon>
        <taxon>Bacillati</taxon>
        <taxon>Actinomycetota</taxon>
        <taxon>Actinomycetes</taxon>
        <taxon>Mycobacteriales</taxon>
        <taxon>Mycobacteriaceae</taxon>
        <taxon>Mycolicibacterium</taxon>
    </lineage>
</organism>
<feature type="domain" description="DUF8021" evidence="1">
    <location>
        <begin position="8"/>
        <end position="121"/>
    </location>
</feature>
<evidence type="ECO:0000259" key="1">
    <source>
        <dbReference type="Pfam" id="PF26061"/>
    </source>
</evidence>